<accession>A0ABR1LY81</accession>
<gene>
    <name evidence="1" type="ORF">J3D65DRAFT_619181</name>
</gene>
<evidence type="ECO:0000313" key="1">
    <source>
        <dbReference type="EMBL" id="KAK7539599.1"/>
    </source>
</evidence>
<reference evidence="1 2" key="1">
    <citation type="submission" date="2024-04" db="EMBL/GenBank/DDBJ databases">
        <title>Phyllosticta paracitricarpa is synonymous to the EU quarantine fungus P. citricarpa based on phylogenomic analyses.</title>
        <authorList>
            <consortium name="Lawrence Berkeley National Laboratory"/>
            <person name="Van ingen-buijs V.A."/>
            <person name="Van westerhoven A.C."/>
            <person name="Haridas S."/>
            <person name="Skiadas P."/>
            <person name="Martin F."/>
            <person name="Groenewald J.Z."/>
            <person name="Crous P.W."/>
            <person name="Seidl M.F."/>
        </authorList>
    </citation>
    <scope>NUCLEOTIDE SEQUENCE [LARGE SCALE GENOMIC DNA]</scope>
    <source>
        <strain evidence="1 2">CPC 17464</strain>
    </source>
</reference>
<dbReference type="RefSeq" id="XP_066656870.1">
    <property type="nucleotide sequence ID" value="XM_066799719.1"/>
</dbReference>
<dbReference type="Proteomes" id="UP001360953">
    <property type="component" value="Unassembled WGS sequence"/>
</dbReference>
<organism evidence="1 2">
    <name type="scientific">Phyllosticta citribraziliensis</name>
    <dbReference type="NCBI Taxonomy" id="989973"/>
    <lineage>
        <taxon>Eukaryota</taxon>
        <taxon>Fungi</taxon>
        <taxon>Dikarya</taxon>
        <taxon>Ascomycota</taxon>
        <taxon>Pezizomycotina</taxon>
        <taxon>Dothideomycetes</taxon>
        <taxon>Dothideomycetes incertae sedis</taxon>
        <taxon>Botryosphaeriales</taxon>
        <taxon>Phyllostictaceae</taxon>
        <taxon>Phyllosticta</taxon>
    </lineage>
</organism>
<dbReference type="EMBL" id="JBBPEH010000004">
    <property type="protein sequence ID" value="KAK7539599.1"/>
    <property type="molecule type" value="Genomic_DNA"/>
</dbReference>
<name>A0ABR1LY81_9PEZI</name>
<keyword evidence="2" id="KW-1185">Reference proteome</keyword>
<proteinExistence type="predicted"/>
<dbReference type="GeneID" id="92032625"/>
<comment type="caution">
    <text evidence="1">The sequence shown here is derived from an EMBL/GenBank/DDBJ whole genome shotgun (WGS) entry which is preliminary data.</text>
</comment>
<evidence type="ECO:0000313" key="2">
    <source>
        <dbReference type="Proteomes" id="UP001360953"/>
    </source>
</evidence>
<sequence>MGGVEWSGRLVIIGVWSRLLMYVLYARRVDGEKVKGTVVGNVGNVGKGTHYLCRQEERKRGSIVACLDVVVRQWCSFGLR</sequence>
<protein>
    <submittedName>
        <fullName evidence="1">Uncharacterized protein</fullName>
    </submittedName>
</protein>